<dbReference type="GO" id="GO:0016747">
    <property type="term" value="F:acyltransferase activity, transferring groups other than amino-acyl groups"/>
    <property type="evidence" value="ECO:0007669"/>
    <property type="project" value="InterPro"/>
</dbReference>
<dbReference type="InterPro" id="IPR051531">
    <property type="entry name" value="N-acetyltransferase"/>
</dbReference>
<dbReference type="PANTHER" id="PTHR43792">
    <property type="entry name" value="GNAT FAMILY, PUTATIVE (AFU_ORTHOLOGUE AFUA_3G00765)-RELATED-RELATED"/>
    <property type="match status" value="1"/>
</dbReference>
<dbReference type="RefSeq" id="WP_020913258.1">
    <property type="nucleotide sequence ID" value="NC_011566.1"/>
</dbReference>
<proteinExistence type="predicted"/>
<reference evidence="2 3" key="1">
    <citation type="journal article" date="2008" name="PLoS ONE">
        <title>Environmental adaptation: genomic analysis of the piezotolerant and psychrotolerant deep-sea iron reducing bacterium Shewanella piezotolerans WP3.</title>
        <authorList>
            <person name="Wang F."/>
            <person name="Wang J."/>
            <person name="Jian H."/>
            <person name="Zhang B."/>
            <person name="Li S."/>
            <person name="Wang F."/>
            <person name="Zeng X."/>
            <person name="Gao L."/>
            <person name="Bartlett D.H."/>
            <person name="Yu J."/>
            <person name="Hu S."/>
            <person name="Xiao X."/>
        </authorList>
    </citation>
    <scope>NUCLEOTIDE SEQUENCE [LARGE SCALE GENOMIC DNA]</scope>
    <source>
        <strain evidence="3">WP3 / JCM 13877</strain>
    </source>
</reference>
<dbReference type="InterPro" id="IPR000182">
    <property type="entry name" value="GNAT_dom"/>
</dbReference>
<protein>
    <submittedName>
        <fullName evidence="2">Acetyltransferase, GNAT family</fullName>
    </submittedName>
</protein>
<dbReference type="HOGENOM" id="CLU_013985_3_1_6"/>
<organism evidence="2 3">
    <name type="scientific">Shewanella piezotolerans (strain WP3 / JCM 13877)</name>
    <dbReference type="NCBI Taxonomy" id="225849"/>
    <lineage>
        <taxon>Bacteria</taxon>
        <taxon>Pseudomonadati</taxon>
        <taxon>Pseudomonadota</taxon>
        <taxon>Gammaproteobacteria</taxon>
        <taxon>Alteromonadales</taxon>
        <taxon>Shewanellaceae</taxon>
        <taxon>Shewanella</taxon>
    </lineage>
</organism>
<dbReference type="PANTHER" id="PTHR43792:SF1">
    <property type="entry name" value="N-ACETYLTRANSFERASE DOMAIN-CONTAINING PROTEIN"/>
    <property type="match status" value="1"/>
</dbReference>
<dbReference type="PROSITE" id="PS51186">
    <property type="entry name" value="GNAT"/>
    <property type="match status" value="1"/>
</dbReference>
<evidence type="ECO:0000313" key="2">
    <source>
        <dbReference type="EMBL" id="ACJ29907.1"/>
    </source>
</evidence>
<dbReference type="KEGG" id="swp:swp_3199"/>
<dbReference type="OrthoDB" id="7852312at2"/>
<dbReference type="STRING" id="225849.swp_3199"/>
<keyword evidence="3" id="KW-1185">Reference proteome</keyword>
<sequence>MLELYTDRLRLRTVVASDWDNFLYTHSSEELNKYVRKPQPESEIRQKFERIIKPNQLAEDDTLLLLIEDVHQHLFVGFISLHNISEALGQLEVGYMLHTRAHGQGYASEALNALVDWVCLAHKPHKLIAHCAYDNVASTKVLDKCGFIQEGLLRENWKVGDTWLDERLYGLLVSERV</sequence>
<dbReference type="Pfam" id="PF13302">
    <property type="entry name" value="Acetyltransf_3"/>
    <property type="match status" value="1"/>
</dbReference>
<dbReference type="AlphaFoldDB" id="B8CR99"/>
<dbReference type="InterPro" id="IPR016181">
    <property type="entry name" value="Acyl_CoA_acyltransferase"/>
</dbReference>
<dbReference type="SUPFAM" id="SSF55729">
    <property type="entry name" value="Acyl-CoA N-acyltransferases (Nat)"/>
    <property type="match status" value="1"/>
</dbReference>
<dbReference type="eggNOG" id="COG1670">
    <property type="taxonomic scope" value="Bacteria"/>
</dbReference>
<evidence type="ECO:0000259" key="1">
    <source>
        <dbReference type="PROSITE" id="PS51186"/>
    </source>
</evidence>
<dbReference type="Gene3D" id="3.40.630.30">
    <property type="match status" value="1"/>
</dbReference>
<gene>
    <name evidence="2" type="ordered locus">swp_3199</name>
</gene>
<name>B8CR99_SHEPW</name>
<evidence type="ECO:0000313" key="3">
    <source>
        <dbReference type="Proteomes" id="UP000000753"/>
    </source>
</evidence>
<feature type="domain" description="N-acetyltransferase" evidence="1">
    <location>
        <begin position="9"/>
        <end position="169"/>
    </location>
</feature>
<dbReference type="EMBL" id="CP000472">
    <property type="protein sequence ID" value="ACJ29907.1"/>
    <property type="molecule type" value="Genomic_DNA"/>
</dbReference>
<accession>B8CR99</accession>
<dbReference type="Proteomes" id="UP000000753">
    <property type="component" value="Chromosome"/>
</dbReference>